<accession>A0A2W5RZ56</accession>
<proteinExistence type="predicted"/>
<name>A0A2W5RZ56_CERSP</name>
<gene>
    <name evidence="1" type="ORF">DI533_20055</name>
</gene>
<dbReference type="EMBL" id="QFQS01000009">
    <property type="protein sequence ID" value="PZQ95146.1"/>
    <property type="molecule type" value="Genomic_DNA"/>
</dbReference>
<sequence length="366" mass="40616">MELMKASCQWATRPSDERFTNLIDLRNVSQRAYEIARQKNISTRILEVQPAADDHINGLQIVGSNGRPALATHWSFGHLAGLAGAPAGYLRTLAAPIVADAMNYGLKFNRSAEDIKILLALGDEDKPHDLRAATGPNYGRIWNVDILNALINRVGDGVTGDFKVPGEFGKDVAITKDNTTIYGSDRDMFVFLADEKNRVEVANRRNGRSGSLARGFFLWNSEVGSQSIGFSTFLFDYACSNRIVWGATEYREIRIRHTVSAPDRWMDEVMPTLAAYSESSVRSTEDTIKHAQQRKVDAVEDFLAKRFTKTIARGALKAHEEEEGRPIETMWDAVTGVTAYAKSIKYQDERVAVERGAGKLLDLVAA</sequence>
<reference evidence="1 2" key="1">
    <citation type="submission" date="2017-08" db="EMBL/GenBank/DDBJ databases">
        <title>Infants hospitalized years apart are colonized by the same room-sourced microbial strains.</title>
        <authorList>
            <person name="Brooks B."/>
            <person name="Olm M.R."/>
            <person name="Firek B.A."/>
            <person name="Baker R."/>
            <person name="Thomas B.C."/>
            <person name="Morowitz M.J."/>
            <person name="Banfield J.F."/>
        </authorList>
    </citation>
    <scope>NUCLEOTIDE SEQUENCE [LARGE SCALE GENOMIC DNA]</scope>
    <source>
        <strain evidence="1">S2_003_000_R2_11</strain>
    </source>
</reference>
<comment type="caution">
    <text evidence="1">The sequence shown here is derived from an EMBL/GenBank/DDBJ whole genome shotgun (WGS) entry which is preliminary data.</text>
</comment>
<evidence type="ECO:0000313" key="2">
    <source>
        <dbReference type="Proteomes" id="UP000248975"/>
    </source>
</evidence>
<dbReference type="AlphaFoldDB" id="A0A2W5RZ56"/>
<evidence type="ECO:0000313" key="1">
    <source>
        <dbReference type="EMBL" id="PZQ95146.1"/>
    </source>
</evidence>
<dbReference type="Proteomes" id="UP000248975">
    <property type="component" value="Unassembled WGS sequence"/>
</dbReference>
<organism evidence="1 2">
    <name type="scientific">Cereibacter sphaeroides</name>
    <name type="common">Rhodobacter sphaeroides</name>
    <dbReference type="NCBI Taxonomy" id="1063"/>
    <lineage>
        <taxon>Bacteria</taxon>
        <taxon>Pseudomonadati</taxon>
        <taxon>Pseudomonadota</taxon>
        <taxon>Alphaproteobacteria</taxon>
        <taxon>Rhodobacterales</taxon>
        <taxon>Paracoccaceae</taxon>
        <taxon>Cereibacter</taxon>
    </lineage>
</organism>
<protein>
    <submittedName>
        <fullName evidence="1">DUF932 domain-containing protein</fullName>
    </submittedName>
</protein>